<dbReference type="EMBL" id="BMAT01000250">
    <property type="protein sequence ID" value="GFR62729.1"/>
    <property type="molecule type" value="Genomic_DNA"/>
</dbReference>
<feature type="region of interest" description="Disordered" evidence="1">
    <location>
        <begin position="46"/>
        <end position="70"/>
    </location>
</feature>
<evidence type="ECO:0000313" key="3">
    <source>
        <dbReference type="Proteomes" id="UP000762676"/>
    </source>
</evidence>
<dbReference type="AlphaFoldDB" id="A0AAV4EP97"/>
<protein>
    <submittedName>
        <fullName evidence="2">Uncharacterized protein</fullName>
    </submittedName>
</protein>
<gene>
    <name evidence="2" type="ORF">ElyMa_000138000</name>
</gene>
<comment type="caution">
    <text evidence="2">The sequence shown here is derived from an EMBL/GenBank/DDBJ whole genome shotgun (WGS) entry which is preliminary data.</text>
</comment>
<evidence type="ECO:0000313" key="2">
    <source>
        <dbReference type="EMBL" id="GFR62729.1"/>
    </source>
</evidence>
<organism evidence="2 3">
    <name type="scientific">Elysia marginata</name>
    <dbReference type="NCBI Taxonomy" id="1093978"/>
    <lineage>
        <taxon>Eukaryota</taxon>
        <taxon>Metazoa</taxon>
        <taxon>Spiralia</taxon>
        <taxon>Lophotrochozoa</taxon>
        <taxon>Mollusca</taxon>
        <taxon>Gastropoda</taxon>
        <taxon>Heterobranchia</taxon>
        <taxon>Euthyneura</taxon>
        <taxon>Panpulmonata</taxon>
        <taxon>Sacoglossa</taxon>
        <taxon>Placobranchoidea</taxon>
        <taxon>Plakobranchidae</taxon>
        <taxon>Elysia</taxon>
    </lineage>
</organism>
<name>A0AAV4EP97_9GAST</name>
<proteinExistence type="predicted"/>
<dbReference type="Proteomes" id="UP000762676">
    <property type="component" value="Unassembled WGS sequence"/>
</dbReference>
<evidence type="ECO:0000256" key="1">
    <source>
        <dbReference type="SAM" id="MobiDB-lite"/>
    </source>
</evidence>
<sequence length="87" mass="9532">MSAHPGHVEMKIEDNLANAAWNSLEHSNSLNLATGEQDWAIMSGSWQDNITPVPKPSRVSGPQQAKTECKHPLCDCPETTPLYLHAP</sequence>
<accession>A0AAV4EP97</accession>
<reference evidence="2 3" key="1">
    <citation type="journal article" date="2021" name="Elife">
        <title>Chloroplast acquisition without the gene transfer in kleptoplastic sea slugs, Plakobranchus ocellatus.</title>
        <authorList>
            <person name="Maeda T."/>
            <person name="Takahashi S."/>
            <person name="Yoshida T."/>
            <person name="Shimamura S."/>
            <person name="Takaki Y."/>
            <person name="Nagai Y."/>
            <person name="Toyoda A."/>
            <person name="Suzuki Y."/>
            <person name="Arimoto A."/>
            <person name="Ishii H."/>
            <person name="Satoh N."/>
            <person name="Nishiyama T."/>
            <person name="Hasebe M."/>
            <person name="Maruyama T."/>
            <person name="Minagawa J."/>
            <person name="Obokata J."/>
            <person name="Shigenobu S."/>
        </authorList>
    </citation>
    <scope>NUCLEOTIDE SEQUENCE [LARGE SCALE GENOMIC DNA]</scope>
</reference>
<keyword evidence="3" id="KW-1185">Reference proteome</keyword>